<feature type="region of interest" description="Disordered" evidence="1">
    <location>
        <begin position="96"/>
        <end position="115"/>
    </location>
</feature>
<proteinExistence type="predicted"/>
<evidence type="ECO:0000313" key="2">
    <source>
        <dbReference type="EMBL" id="KAK7275377.1"/>
    </source>
</evidence>
<reference evidence="2 3" key="1">
    <citation type="submission" date="2024-01" db="EMBL/GenBank/DDBJ databases">
        <title>The genomes of 5 underutilized Papilionoideae crops provide insights into root nodulation and disease resistanc.</title>
        <authorList>
            <person name="Yuan L."/>
        </authorList>
    </citation>
    <scope>NUCLEOTIDE SEQUENCE [LARGE SCALE GENOMIC DNA]</scope>
    <source>
        <strain evidence="2">ZHUSHIDOU_FW_LH</strain>
        <tissue evidence="2">Leaf</tissue>
    </source>
</reference>
<dbReference type="EMBL" id="JAYWIO010000003">
    <property type="protein sequence ID" value="KAK7275377.1"/>
    <property type="molecule type" value="Genomic_DNA"/>
</dbReference>
<comment type="caution">
    <text evidence="2">The sequence shown here is derived from an EMBL/GenBank/DDBJ whole genome shotgun (WGS) entry which is preliminary data.</text>
</comment>
<dbReference type="AlphaFoldDB" id="A0AAN9IDM6"/>
<protein>
    <submittedName>
        <fullName evidence="2">Uncharacterized protein</fullName>
    </submittedName>
</protein>
<keyword evidence="3" id="KW-1185">Reference proteome</keyword>
<gene>
    <name evidence="2" type="ORF">RIF29_16493</name>
</gene>
<dbReference type="Proteomes" id="UP001372338">
    <property type="component" value="Unassembled WGS sequence"/>
</dbReference>
<evidence type="ECO:0000256" key="1">
    <source>
        <dbReference type="SAM" id="MobiDB-lite"/>
    </source>
</evidence>
<feature type="compositionally biased region" description="Basic and acidic residues" evidence="1">
    <location>
        <begin position="103"/>
        <end position="115"/>
    </location>
</feature>
<organism evidence="2 3">
    <name type="scientific">Crotalaria pallida</name>
    <name type="common">Smooth rattlebox</name>
    <name type="synonym">Crotalaria striata</name>
    <dbReference type="NCBI Taxonomy" id="3830"/>
    <lineage>
        <taxon>Eukaryota</taxon>
        <taxon>Viridiplantae</taxon>
        <taxon>Streptophyta</taxon>
        <taxon>Embryophyta</taxon>
        <taxon>Tracheophyta</taxon>
        <taxon>Spermatophyta</taxon>
        <taxon>Magnoliopsida</taxon>
        <taxon>eudicotyledons</taxon>
        <taxon>Gunneridae</taxon>
        <taxon>Pentapetalae</taxon>
        <taxon>rosids</taxon>
        <taxon>fabids</taxon>
        <taxon>Fabales</taxon>
        <taxon>Fabaceae</taxon>
        <taxon>Papilionoideae</taxon>
        <taxon>50 kb inversion clade</taxon>
        <taxon>genistoids sensu lato</taxon>
        <taxon>core genistoids</taxon>
        <taxon>Crotalarieae</taxon>
        <taxon>Crotalaria</taxon>
    </lineage>
</organism>
<evidence type="ECO:0000313" key="3">
    <source>
        <dbReference type="Proteomes" id="UP001372338"/>
    </source>
</evidence>
<name>A0AAN9IDM6_CROPI</name>
<sequence>METLAETWKTIFFDQKARSNKKVKPDEGEAAQEVEMVYQQGQVSGTMPSMENQKPSYCEVVIQGEVMVQKASVAVVEQAAIGNILVEGKNQNGISMEANPKISGEKNLNDPVPKMEGRKYKGWACKAQIFSTPEKSSSTRTSC</sequence>
<accession>A0AAN9IDM6</accession>